<dbReference type="RefSeq" id="WP_201373215.1">
    <property type="nucleotide sequence ID" value="NZ_BNJG01000002.1"/>
</dbReference>
<protein>
    <submittedName>
        <fullName evidence="7">Two-component sensor histidine kinase</fullName>
    </submittedName>
</protein>
<gene>
    <name evidence="7" type="ORF">KSB_52300</name>
</gene>
<dbReference type="GO" id="GO:0016301">
    <property type="term" value="F:kinase activity"/>
    <property type="evidence" value="ECO:0007669"/>
    <property type="project" value="UniProtKB-KW"/>
</dbReference>
<keyword evidence="5" id="KW-0812">Transmembrane</keyword>
<dbReference type="Proteomes" id="UP000654345">
    <property type="component" value="Unassembled WGS sequence"/>
</dbReference>
<keyword evidence="1" id="KW-0808">Transferase</keyword>
<evidence type="ECO:0000256" key="2">
    <source>
        <dbReference type="ARBA" id="ARBA00022777"/>
    </source>
</evidence>
<feature type="coiled-coil region" evidence="4">
    <location>
        <begin position="194"/>
        <end position="221"/>
    </location>
</feature>
<sequence length="421" mass="47413">MRVRDENPWRAKENISQEEVETNDEVMRESGVTIPIWRLYQHFWLLICLSFPLISLVRKPDTWLRLAVSSTALLFFAISYTWIMWPHPASRGVRTRGRSHLSVPLLVALGLQVTVFSLLDDPAWLWPFLGVSAMAGVVLPMRRAGVVVVILTLLPLLITIFTHGDVAGINWWWLIALMLLVRGLGLDMIGVSRLGSALRELHTARRALARLKVEEERLRLARDLHDLLGQRLSVITLKSELARGLITEDPARCAQELAEIEQVGRMTLREVRKTVAGYRQPRLVSELDGAQQLLEAAGIEYSVEQLHEELPQSLDAALAWTVREGVTNVIRHSRARHCLLRFTRVQGWIGVEILNDREGTADAGTQRIGQGSGLLGLRERVSVLGGMMEAGPLLLEGEPHFRLHVELPMQPQMEVTTIPEE</sequence>
<dbReference type="InterPro" id="IPR036890">
    <property type="entry name" value="HATPase_C_sf"/>
</dbReference>
<dbReference type="EMBL" id="BNJG01000002">
    <property type="protein sequence ID" value="GHO56755.1"/>
    <property type="molecule type" value="Genomic_DNA"/>
</dbReference>
<dbReference type="Pfam" id="PF07730">
    <property type="entry name" value="HisKA_3"/>
    <property type="match status" value="1"/>
</dbReference>
<evidence type="ECO:0000313" key="7">
    <source>
        <dbReference type="EMBL" id="GHO56755.1"/>
    </source>
</evidence>
<keyword evidence="4" id="KW-0175">Coiled coil</keyword>
<dbReference type="Gene3D" id="1.20.5.1930">
    <property type="match status" value="1"/>
</dbReference>
<reference evidence="7 8" key="1">
    <citation type="journal article" date="2021" name="Int. J. Syst. Evol. Microbiol.">
        <title>Reticulibacter mediterranei gen. nov., sp. nov., within the new family Reticulibacteraceae fam. nov., and Ktedonospora formicarum gen. nov., sp. nov., Ktedonobacter robiniae sp. nov., Dictyobacter formicarum sp. nov. and Dictyobacter arantiisoli sp. nov., belonging to the class Ktedonobacteria.</title>
        <authorList>
            <person name="Yabe S."/>
            <person name="Zheng Y."/>
            <person name="Wang C.M."/>
            <person name="Sakai Y."/>
            <person name="Abe K."/>
            <person name="Yokota A."/>
            <person name="Donadio S."/>
            <person name="Cavaletti L."/>
            <person name="Monciardini P."/>
        </authorList>
    </citation>
    <scope>NUCLEOTIDE SEQUENCE [LARGE SCALE GENOMIC DNA]</scope>
    <source>
        <strain evidence="7 8">SOSP1-30</strain>
    </source>
</reference>
<comment type="caution">
    <text evidence="7">The sequence shown here is derived from an EMBL/GenBank/DDBJ whole genome shotgun (WGS) entry which is preliminary data.</text>
</comment>
<name>A0ABQ3UWP2_9CHLR</name>
<feature type="transmembrane region" description="Helical" evidence="5">
    <location>
        <begin position="123"/>
        <end position="139"/>
    </location>
</feature>
<feature type="transmembrane region" description="Helical" evidence="5">
    <location>
        <begin position="37"/>
        <end position="57"/>
    </location>
</feature>
<dbReference type="Gene3D" id="3.30.565.10">
    <property type="entry name" value="Histidine kinase-like ATPase, C-terminal domain"/>
    <property type="match status" value="1"/>
</dbReference>
<evidence type="ECO:0000313" key="8">
    <source>
        <dbReference type="Proteomes" id="UP000654345"/>
    </source>
</evidence>
<keyword evidence="2 7" id="KW-0418">Kinase</keyword>
<dbReference type="PANTHER" id="PTHR24421:SF63">
    <property type="entry name" value="SENSOR HISTIDINE KINASE DESK"/>
    <property type="match status" value="1"/>
</dbReference>
<feature type="transmembrane region" description="Helical" evidence="5">
    <location>
        <begin position="146"/>
        <end position="164"/>
    </location>
</feature>
<proteinExistence type="predicted"/>
<dbReference type="CDD" id="cd16917">
    <property type="entry name" value="HATPase_UhpB-NarQ-NarX-like"/>
    <property type="match status" value="1"/>
</dbReference>
<dbReference type="InterPro" id="IPR011712">
    <property type="entry name" value="Sig_transdc_His_kin_sub3_dim/P"/>
</dbReference>
<keyword evidence="3" id="KW-0902">Two-component regulatory system</keyword>
<keyword evidence="8" id="KW-1185">Reference proteome</keyword>
<evidence type="ECO:0000256" key="3">
    <source>
        <dbReference type="ARBA" id="ARBA00023012"/>
    </source>
</evidence>
<keyword evidence="5" id="KW-1133">Transmembrane helix</keyword>
<evidence type="ECO:0000259" key="6">
    <source>
        <dbReference type="Pfam" id="PF07730"/>
    </source>
</evidence>
<evidence type="ECO:0000256" key="4">
    <source>
        <dbReference type="SAM" id="Coils"/>
    </source>
</evidence>
<evidence type="ECO:0000256" key="1">
    <source>
        <dbReference type="ARBA" id="ARBA00022679"/>
    </source>
</evidence>
<feature type="transmembrane region" description="Helical" evidence="5">
    <location>
        <begin position="97"/>
        <end position="117"/>
    </location>
</feature>
<dbReference type="PANTHER" id="PTHR24421">
    <property type="entry name" value="NITRATE/NITRITE SENSOR PROTEIN NARX-RELATED"/>
    <property type="match status" value="1"/>
</dbReference>
<feature type="domain" description="Signal transduction histidine kinase subgroup 3 dimerisation and phosphoacceptor" evidence="6">
    <location>
        <begin position="216"/>
        <end position="281"/>
    </location>
</feature>
<feature type="transmembrane region" description="Helical" evidence="5">
    <location>
        <begin position="63"/>
        <end position="85"/>
    </location>
</feature>
<keyword evidence="5" id="KW-0472">Membrane</keyword>
<evidence type="ECO:0000256" key="5">
    <source>
        <dbReference type="SAM" id="Phobius"/>
    </source>
</evidence>
<feature type="transmembrane region" description="Helical" evidence="5">
    <location>
        <begin position="170"/>
        <end position="189"/>
    </location>
</feature>
<dbReference type="InterPro" id="IPR050482">
    <property type="entry name" value="Sensor_HK_TwoCompSys"/>
</dbReference>
<organism evidence="7 8">
    <name type="scientific">Ktedonobacter robiniae</name>
    <dbReference type="NCBI Taxonomy" id="2778365"/>
    <lineage>
        <taxon>Bacteria</taxon>
        <taxon>Bacillati</taxon>
        <taxon>Chloroflexota</taxon>
        <taxon>Ktedonobacteria</taxon>
        <taxon>Ktedonobacterales</taxon>
        <taxon>Ktedonobacteraceae</taxon>
        <taxon>Ktedonobacter</taxon>
    </lineage>
</organism>
<accession>A0ABQ3UWP2</accession>